<dbReference type="AlphaFoldDB" id="A0A061SM09"/>
<evidence type="ECO:0000256" key="1">
    <source>
        <dbReference type="SAM" id="MobiDB-lite"/>
    </source>
</evidence>
<evidence type="ECO:0000313" key="2">
    <source>
        <dbReference type="EMBL" id="JAC83746.1"/>
    </source>
</evidence>
<feature type="compositionally biased region" description="Low complexity" evidence="1">
    <location>
        <begin position="59"/>
        <end position="70"/>
    </location>
</feature>
<name>A0A061SM09_9CHLO</name>
<feature type="non-terminal residue" evidence="2">
    <location>
        <position position="202"/>
    </location>
</feature>
<organism evidence="2">
    <name type="scientific">Tetraselmis sp. GSL018</name>
    <dbReference type="NCBI Taxonomy" id="582737"/>
    <lineage>
        <taxon>Eukaryota</taxon>
        <taxon>Viridiplantae</taxon>
        <taxon>Chlorophyta</taxon>
        <taxon>core chlorophytes</taxon>
        <taxon>Chlorodendrophyceae</taxon>
        <taxon>Chlorodendrales</taxon>
        <taxon>Chlorodendraceae</taxon>
        <taxon>Tetraselmis</taxon>
    </lineage>
</organism>
<proteinExistence type="predicted"/>
<feature type="compositionally biased region" description="Basic and acidic residues" evidence="1">
    <location>
        <begin position="1"/>
        <end position="55"/>
    </location>
</feature>
<feature type="compositionally biased region" description="Basic and acidic residues" evidence="1">
    <location>
        <begin position="106"/>
        <end position="115"/>
    </location>
</feature>
<sequence>MGGADKKEKKKEKEDKKEKKDKEDKKEKKDKDEKRDKKDKDSEKKSKKDEKERPASSRPQSARPQSAAKPQPRRPPPVKEEPKKGGGYMDELDLPSSGSEDERDPEDVRGGKQEEGSLQIQVSAKEAKKVKDKERKLAEAAARAKEDAMREEDVYDVSFQAPAETAEQMANASDIKAQKLTIRAKGKLLLENTALTIVTGRR</sequence>
<dbReference type="EMBL" id="GBEZ01001208">
    <property type="protein sequence ID" value="JAC83746.1"/>
    <property type="molecule type" value="Transcribed_RNA"/>
</dbReference>
<feature type="region of interest" description="Disordered" evidence="1">
    <location>
        <begin position="1"/>
        <end position="132"/>
    </location>
</feature>
<accession>A0A061SM09</accession>
<gene>
    <name evidence="2" type="ORF">TSPGSL018_2627</name>
</gene>
<reference evidence="2" key="1">
    <citation type="submission" date="2014-05" db="EMBL/GenBank/DDBJ databases">
        <title>The transcriptome of the halophilic microalga Tetraselmis sp. GSL018 isolated from the Great Salt Lake, Utah.</title>
        <authorList>
            <person name="Jinkerson R.E."/>
            <person name="D'Adamo S."/>
            <person name="Posewitz M.C."/>
        </authorList>
    </citation>
    <scope>NUCLEOTIDE SEQUENCE</scope>
    <source>
        <strain evidence="2">GSL018</strain>
    </source>
</reference>
<protein>
    <submittedName>
        <fullName evidence="2">Uncharacterized protein</fullName>
    </submittedName>
</protein>